<feature type="region of interest" description="Disordered" evidence="1">
    <location>
        <begin position="754"/>
        <end position="788"/>
    </location>
</feature>
<feature type="compositionally biased region" description="Polar residues" evidence="1">
    <location>
        <begin position="890"/>
        <end position="900"/>
    </location>
</feature>
<feature type="region of interest" description="Disordered" evidence="1">
    <location>
        <begin position="406"/>
        <end position="503"/>
    </location>
</feature>
<dbReference type="PANTHER" id="PTHR23509:SF10">
    <property type="entry name" value="LD21067P"/>
    <property type="match status" value="1"/>
</dbReference>
<evidence type="ECO:0000256" key="1">
    <source>
        <dbReference type="SAM" id="MobiDB-lite"/>
    </source>
</evidence>
<dbReference type="GO" id="GO:0046872">
    <property type="term" value="F:metal ion binding"/>
    <property type="evidence" value="ECO:0007669"/>
    <property type="project" value="InterPro"/>
</dbReference>
<dbReference type="Proteomes" id="UP001166286">
    <property type="component" value="Unassembled WGS sequence"/>
</dbReference>
<feature type="region of interest" description="Disordered" evidence="1">
    <location>
        <begin position="59"/>
        <end position="103"/>
    </location>
</feature>
<dbReference type="PROSITE" id="PS51043">
    <property type="entry name" value="DDHD"/>
    <property type="match status" value="1"/>
</dbReference>
<dbReference type="Pfam" id="PF02862">
    <property type="entry name" value="DDHD"/>
    <property type="match status" value="1"/>
</dbReference>
<feature type="compositionally biased region" description="Polar residues" evidence="1">
    <location>
        <begin position="908"/>
        <end position="917"/>
    </location>
</feature>
<dbReference type="AlphaFoldDB" id="A0AA39V3W7"/>
<feature type="region of interest" description="Disordered" evidence="1">
    <location>
        <begin position="310"/>
        <end position="341"/>
    </location>
</feature>
<sequence>MHRQLALSPKRVLYYCTSCYFYVTRPNDTDSDVADIPFTLARFNLLRSYYRKGRMAASATGPTSSFLESFSPWTSRSTTPKLSDDKESSTPTSALSNQNRVDHSIDHRHRLSLKDYPSDCPKPNIRWFYAVDAPKRKPLLLDSAKTQKPLVPPKKYAAFSARDSRSIESAFQKLIDDDHDVTQRKGSTGDIGETNNSKKPSSTAKRQSNGDVKGLGGPETRESLGNTSINEASDSEKGGRVKVPVNEDFLFDVDIEARELAPAYWLGPIYDVRRGSWFYQEGSSLRPCEENLAIQLEEGYLKVKPWRNKASQTASQSKPRPASNVEDTSTPIDKAKDETSVPAKFELQTQRLFGAYMNSVVTYQDGGTAWLLTDDFLSRMSSTVYQRFAGGGHLGGTKVIRGYSEANKSKEAPKEADRAPETYKADGTIDKSNRRSAPPNTDSGSSKDTKPGDSNATTQKEPRLLALERQLSSYSGDPALEEEERRLADENEIKEDYKDEDGQDQGREIEHLILVTHGIGQRLGMRMESINFVHDVNVLRKTLKTVYEASPDLQALNSEVEKLPKNCRLQVLPVVWRHLLDFPKQSFKQNQKEKDLTDPDAFDDEDEYPSLENITVEAIPAIRNLITDLALDILLYQSAYREHIASIVQQECNRVYELFVQRHPSFNGKVSLIGHSLGSAILFDILSRQKDASSVPAGLYRHRKNKSTQRTGSSPGIQQLPDLGLKFEVEDFYCLGSPLGLYQMLKGRRIAARRSTNGSLAQTPRSPEAMDDPFLGAPSQQSADTAAAKEPDILSITVSSPKCHQLYNIFHPADPIAYRIEPLISRAMASLKPQPLPYTKRGLFGVEVPGFTSIGARVGQSVSGLWSNITSGVANSLLNRSLGLTGDGQLASSQSVTSPKIQPKPSPSLDSGTLASDSEQHTEFPPTLIDTELETLYAGFEKQRKSHQSDESRDLGESAEWVEADERAKRLKREEEKVKALNSNGRVDFSIQEGFLDVTIWASIASHLSYWADEDVSHFMISQLLSRQRVIKR</sequence>
<feature type="compositionally biased region" description="Basic and acidic residues" evidence="1">
    <location>
        <begin position="407"/>
        <end position="433"/>
    </location>
</feature>
<feature type="region of interest" description="Disordered" evidence="1">
    <location>
        <begin position="175"/>
        <end position="240"/>
    </location>
</feature>
<accession>A0AA39V3W7</accession>
<feature type="domain" description="DDHD" evidence="2">
    <location>
        <begin position="725"/>
        <end position="1026"/>
    </location>
</feature>
<comment type="caution">
    <text evidence="3">The sequence shown here is derived from an EMBL/GenBank/DDBJ whole genome shotgun (WGS) entry which is preliminary data.</text>
</comment>
<dbReference type="InterPro" id="IPR057826">
    <property type="entry name" value="WWE_C20G8.02"/>
</dbReference>
<feature type="compositionally biased region" description="Polar residues" evidence="1">
    <location>
        <begin position="89"/>
        <end position="99"/>
    </location>
</feature>
<protein>
    <recommendedName>
        <fullName evidence="2">DDHD domain-containing protein</fullName>
    </recommendedName>
</protein>
<dbReference type="InterPro" id="IPR004177">
    <property type="entry name" value="DDHD_dom"/>
</dbReference>
<feature type="region of interest" description="Disordered" evidence="1">
    <location>
        <begin position="888"/>
        <end position="926"/>
    </location>
</feature>
<dbReference type="PANTHER" id="PTHR23509">
    <property type="entry name" value="PA-PL1 PHOSPHOLIPASE FAMILY"/>
    <property type="match status" value="1"/>
</dbReference>
<reference evidence="3" key="1">
    <citation type="submission" date="2023-03" db="EMBL/GenBank/DDBJ databases">
        <title>Complete genome of Cladonia borealis.</title>
        <authorList>
            <person name="Park H."/>
        </authorList>
    </citation>
    <scope>NUCLEOTIDE SEQUENCE</scope>
    <source>
        <strain evidence="3">ANT050790</strain>
    </source>
</reference>
<gene>
    <name evidence="3" type="ORF">JMJ35_002507</name>
</gene>
<evidence type="ECO:0000313" key="4">
    <source>
        <dbReference type="Proteomes" id="UP001166286"/>
    </source>
</evidence>
<dbReference type="InterPro" id="IPR058055">
    <property type="entry name" value="PA-PLA1"/>
</dbReference>
<name>A0AA39V3W7_9LECA</name>
<feature type="compositionally biased region" description="Basic and acidic residues" evidence="1">
    <location>
        <begin position="483"/>
        <end position="497"/>
    </location>
</feature>
<keyword evidence="4" id="KW-1185">Reference proteome</keyword>
<feature type="compositionally biased region" description="Polar residues" evidence="1">
    <location>
        <begin position="223"/>
        <end position="232"/>
    </location>
</feature>
<organism evidence="3 4">
    <name type="scientific">Cladonia borealis</name>
    <dbReference type="NCBI Taxonomy" id="184061"/>
    <lineage>
        <taxon>Eukaryota</taxon>
        <taxon>Fungi</taxon>
        <taxon>Dikarya</taxon>
        <taxon>Ascomycota</taxon>
        <taxon>Pezizomycotina</taxon>
        <taxon>Lecanoromycetes</taxon>
        <taxon>OSLEUM clade</taxon>
        <taxon>Lecanoromycetidae</taxon>
        <taxon>Lecanorales</taxon>
        <taxon>Lecanorineae</taxon>
        <taxon>Cladoniaceae</taxon>
        <taxon>Cladonia</taxon>
    </lineage>
</organism>
<proteinExistence type="predicted"/>
<dbReference type="Pfam" id="PF23465">
    <property type="entry name" value="DUF7131"/>
    <property type="match status" value="1"/>
</dbReference>
<feature type="compositionally biased region" description="Polar residues" evidence="1">
    <location>
        <begin position="754"/>
        <end position="765"/>
    </location>
</feature>
<evidence type="ECO:0000259" key="2">
    <source>
        <dbReference type="PROSITE" id="PS51043"/>
    </source>
</evidence>
<dbReference type="GO" id="GO:0005737">
    <property type="term" value="C:cytoplasm"/>
    <property type="evidence" value="ECO:0007669"/>
    <property type="project" value="TreeGrafter"/>
</dbReference>
<dbReference type="EMBL" id="JAFEKC020000004">
    <property type="protein sequence ID" value="KAK0515128.1"/>
    <property type="molecule type" value="Genomic_DNA"/>
</dbReference>
<feature type="compositionally biased region" description="Polar residues" evidence="1">
    <location>
        <begin position="60"/>
        <end position="81"/>
    </location>
</feature>
<dbReference type="Pfam" id="PF23463">
    <property type="entry name" value="WWE_2"/>
    <property type="match status" value="1"/>
</dbReference>
<dbReference type="SMART" id="SM01127">
    <property type="entry name" value="DDHD"/>
    <property type="match status" value="1"/>
</dbReference>
<evidence type="ECO:0000313" key="3">
    <source>
        <dbReference type="EMBL" id="KAK0515128.1"/>
    </source>
</evidence>
<dbReference type="GO" id="GO:0004620">
    <property type="term" value="F:phospholipase activity"/>
    <property type="evidence" value="ECO:0007669"/>
    <property type="project" value="TreeGrafter"/>
</dbReference>
<dbReference type="InterPro" id="IPR055555">
    <property type="entry name" value="PA-PLA1_DUF7131"/>
</dbReference>
<feature type="compositionally biased region" description="Polar residues" evidence="1">
    <location>
        <begin position="193"/>
        <end position="210"/>
    </location>
</feature>